<protein>
    <submittedName>
        <fullName evidence="3">PE family protein</fullName>
    </submittedName>
</protein>
<organism evidence="3">
    <name type="scientific">Mycobacterium xenopi 4042</name>
    <dbReference type="NCBI Taxonomy" id="1299334"/>
    <lineage>
        <taxon>Bacteria</taxon>
        <taxon>Bacillati</taxon>
        <taxon>Actinomycetota</taxon>
        <taxon>Actinomycetes</taxon>
        <taxon>Mycobacteriales</taxon>
        <taxon>Mycobacteriaceae</taxon>
        <taxon>Mycobacterium</taxon>
    </lineage>
</organism>
<gene>
    <name evidence="3" type="ORF">I553_1685</name>
</gene>
<dbReference type="AlphaFoldDB" id="X8CG64"/>
<feature type="compositionally biased region" description="Basic residues" evidence="1">
    <location>
        <begin position="81"/>
        <end position="95"/>
    </location>
</feature>
<dbReference type="Pfam" id="PF00934">
    <property type="entry name" value="PE"/>
    <property type="match status" value="1"/>
</dbReference>
<dbReference type="EMBL" id="JAOB01000032">
    <property type="protein sequence ID" value="EUA54781.1"/>
    <property type="molecule type" value="Genomic_DNA"/>
</dbReference>
<dbReference type="PATRIC" id="fig|1299334.3.peg.3481"/>
<feature type="domain" description="PE" evidence="2">
    <location>
        <begin position="20"/>
        <end position="47"/>
    </location>
</feature>
<sequence>MWCRARWWANWRQTNAMSFVVTTPEMLAAASGDLQRIGTALSAGNAAPPLRQRVCWRLRPIRCRRAPPQFSPDTPGSIRLSAHKLRRSTVSSSKR</sequence>
<evidence type="ECO:0000259" key="2">
    <source>
        <dbReference type="Pfam" id="PF00934"/>
    </source>
</evidence>
<name>X8CG64_MYCXE</name>
<reference evidence="3" key="1">
    <citation type="submission" date="2014-01" db="EMBL/GenBank/DDBJ databases">
        <authorList>
            <person name="Brown-Elliot B."/>
            <person name="Wallace R."/>
            <person name="Lenaerts A."/>
            <person name="Ordway D."/>
            <person name="DeGroote M.A."/>
            <person name="Parker T."/>
            <person name="Sizemore C."/>
            <person name="Tallon L.J."/>
            <person name="Sadzewicz L.K."/>
            <person name="Sengamalay N."/>
            <person name="Fraser C.M."/>
            <person name="Hine E."/>
            <person name="Shefchek K.A."/>
            <person name="Das S.P."/>
            <person name="Tettelin H."/>
        </authorList>
    </citation>
    <scope>NUCLEOTIDE SEQUENCE [LARGE SCALE GENOMIC DNA]</scope>
    <source>
        <strain evidence="3">4042</strain>
    </source>
</reference>
<comment type="caution">
    <text evidence="3">The sequence shown here is derived from an EMBL/GenBank/DDBJ whole genome shotgun (WGS) entry which is preliminary data.</text>
</comment>
<accession>X8CG64</accession>
<feature type="region of interest" description="Disordered" evidence="1">
    <location>
        <begin position="67"/>
        <end position="95"/>
    </location>
</feature>
<dbReference type="InterPro" id="IPR000084">
    <property type="entry name" value="PE-PGRS_N"/>
</dbReference>
<proteinExistence type="predicted"/>
<dbReference type="Gene3D" id="1.10.287.850">
    <property type="entry name" value="HP0062-like domain"/>
    <property type="match status" value="1"/>
</dbReference>
<evidence type="ECO:0000256" key="1">
    <source>
        <dbReference type="SAM" id="MobiDB-lite"/>
    </source>
</evidence>
<evidence type="ECO:0000313" key="3">
    <source>
        <dbReference type="EMBL" id="EUA54781.1"/>
    </source>
</evidence>